<dbReference type="InterPro" id="IPR001200">
    <property type="entry name" value="Phosducin"/>
</dbReference>
<reference evidence="5 6" key="1">
    <citation type="submission" date="2015-07" db="EMBL/GenBank/DDBJ databases">
        <title>Comparative genomics of the Sigatoka disease complex on banana suggests a link between parallel evolutionary changes in Pseudocercospora fijiensis and Pseudocercospora eumusae and increased virulence on the banana host.</title>
        <authorList>
            <person name="Chang T.-C."/>
            <person name="Salvucci A."/>
            <person name="Crous P.W."/>
            <person name="Stergiopoulos I."/>
        </authorList>
    </citation>
    <scope>NUCLEOTIDE SEQUENCE [LARGE SCALE GENOMIC DNA]</scope>
    <source>
        <strain evidence="5 6">CBS 116634</strain>
    </source>
</reference>
<sequence>MSAARDEFNALMRDKERRSKHPEDDHADDARSFLNLSDDDDDATPPASRVGPPRPSMSSVRSTIPSTRYGANTGPKGVISDAQDYRDSQRSQRMSMRSTTSLTAQTSLMAVQDRGAIAKLDEEDESEFGDEDDNDFMKKWRQSRLKELQSGVRDSTIHKNNRNRRLYGALTMVDPEAYLDAVENSPPDTVVFVYIYDDYSQVSDLVERCIRTLAGKHQDTRFVKLHFADAQMEPAGVPAVIAYRGGEKFAGLVPLINELPDEAELNPTTLEAVLKRHQILS</sequence>
<dbReference type="AlphaFoldDB" id="A0A139IC81"/>
<dbReference type="PANTHER" id="PTHR46052">
    <property type="entry name" value="PHOSDUCIN-LIKE PROTEIN"/>
    <property type="match status" value="1"/>
</dbReference>
<dbReference type="InterPro" id="IPR051499">
    <property type="entry name" value="Phosducin-like_reg"/>
</dbReference>
<comment type="similarity">
    <text evidence="1">Belongs to the phosducin family.</text>
</comment>
<name>A0A139IC81_9PEZI</name>
<dbReference type="Gene3D" id="1.10.168.10">
    <property type="entry name" value="Phosducin, domain 2"/>
    <property type="match status" value="1"/>
</dbReference>
<evidence type="ECO:0000256" key="3">
    <source>
        <dbReference type="SAM" id="MobiDB-lite"/>
    </source>
</evidence>
<evidence type="ECO:0000256" key="2">
    <source>
        <dbReference type="ARBA" id="ARBA00022553"/>
    </source>
</evidence>
<evidence type="ECO:0000259" key="4">
    <source>
        <dbReference type="Pfam" id="PF02114"/>
    </source>
</evidence>
<protein>
    <recommendedName>
        <fullName evidence="4">Phosducin domain-containing protein</fullName>
    </recommendedName>
</protein>
<comment type="caution">
    <text evidence="5">The sequence shown here is derived from an EMBL/GenBank/DDBJ whole genome shotgun (WGS) entry which is preliminary data.</text>
</comment>
<dbReference type="InterPro" id="IPR024253">
    <property type="entry name" value="Phosducin_thioredoxin-like_dom"/>
</dbReference>
<dbReference type="InterPro" id="IPR023196">
    <property type="entry name" value="Phosducin_N_dom_sf"/>
</dbReference>
<dbReference type="SUPFAM" id="SSF52833">
    <property type="entry name" value="Thioredoxin-like"/>
    <property type="match status" value="1"/>
</dbReference>
<feature type="compositionally biased region" description="Low complexity" evidence="3">
    <location>
        <begin position="91"/>
        <end position="101"/>
    </location>
</feature>
<evidence type="ECO:0000256" key="1">
    <source>
        <dbReference type="ARBA" id="ARBA00009686"/>
    </source>
</evidence>
<dbReference type="InterPro" id="IPR036249">
    <property type="entry name" value="Thioredoxin-like_sf"/>
</dbReference>
<dbReference type="GO" id="GO:0008277">
    <property type="term" value="P:regulation of G protein-coupled receptor signaling pathway"/>
    <property type="evidence" value="ECO:0007669"/>
    <property type="project" value="InterPro"/>
</dbReference>
<dbReference type="PANTHER" id="PTHR46052:SF1">
    <property type="entry name" value="PHOSDUCIN-LIKE PROTEIN"/>
    <property type="match status" value="1"/>
</dbReference>
<dbReference type="OrthoDB" id="70588at2759"/>
<proteinExistence type="inferred from homology"/>
<dbReference type="CDD" id="cd02987">
    <property type="entry name" value="Phd_like_Phd"/>
    <property type="match status" value="1"/>
</dbReference>
<organism evidence="5 6">
    <name type="scientific">Pseudocercospora musae</name>
    <dbReference type="NCBI Taxonomy" id="113226"/>
    <lineage>
        <taxon>Eukaryota</taxon>
        <taxon>Fungi</taxon>
        <taxon>Dikarya</taxon>
        <taxon>Ascomycota</taxon>
        <taxon>Pezizomycotina</taxon>
        <taxon>Dothideomycetes</taxon>
        <taxon>Dothideomycetidae</taxon>
        <taxon>Mycosphaerellales</taxon>
        <taxon>Mycosphaerellaceae</taxon>
        <taxon>Pseudocercospora</taxon>
    </lineage>
</organism>
<feature type="compositionally biased region" description="Basic and acidic residues" evidence="3">
    <location>
        <begin position="1"/>
        <end position="31"/>
    </location>
</feature>
<feature type="region of interest" description="Disordered" evidence="3">
    <location>
        <begin position="1"/>
        <end position="103"/>
    </location>
</feature>
<feature type="domain" description="Phosducin" evidence="4">
    <location>
        <begin position="70"/>
        <end position="278"/>
    </location>
</feature>
<evidence type="ECO:0000313" key="5">
    <source>
        <dbReference type="EMBL" id="KXT12338.1"/>
    </source>
</evidence>
<evidence type="ECO:0000313" key="6">
    <source>
        <dbReference type="Proteomes" id="UP000073492"/>
    </source>
</evidence>
<gene>
    <name evidence="5" type="ORF">AC579_7624</name>
</gene>
<accession>A0A139IC81</accession>
<keyword evidence="2" id="KW-0597">Phosphoprotein</keyword>
<keyword evidence="6" id="KW-1185">Reference proteome</keyword>
<feature type="compositionally biased region" description="Polar residues" evidence="3">
    <location>
        <begin position="56"/>
        <end position="70"/>
    </location>
</feature>
<dbReference type="Gene3D" id="3.40.30.10">
    <property type="entry name" value="Glutaredoxin"/>
    <property type="match status" value="1"/>
</dbReference>
<dbReference type="STRING" id="113226.A0A139IC81"/>
<dbReference type="Pfam" id="PF02114">
    <property type="entry name" value="Phosducin"/>
    <property type="match status" value="1"/>
</dbReference>
<dbReference type="EMBL" id="LFZO01000155">
    <property type="protein sequence ID" value="KXT12338.1"/>
    <property type="molecule type" value="Genomic_DNA"/>
</dbReference>
<dbReference type="Proteomes" id="UP000073492">
    <property type="component" value="Unassembled WGS sequence"/>
</dbReference>